<feature type="binding site" evidence="9">
    <location>
        <position position="88"/>
    </location>
    <ligand>
        <name>Mg(2+)</name>
        <dbReference type="ChEBI" id="CHEBI:18420"/>
        <label>2</label>
    </ligand>
</feature>
<dbReference type="InterPro" id="IPR000760">
    <property type="entry name" value="Inositol_monophosphatase-like"/>
</dbReference>
<dbReference type="PROSITE" id="PS00629">
    <property type="entry name" value="IMP_1"/>
    <property type="match status" value="1"/>
</dbReference>
<feature type="binding site" evidence="9">
    <location>
        <begin position="90"/>
        <end position="93"/>
    </location>
    <ligand>
        <name>substrate</name>
    </ligand>
</feature>
<organism evidence="10 11">
    <name type="scientific">Rhizomicrobium electricum</name>
    <dbReference type="NCBI Taxonomy" id="480070"/>
    <lineage>
        <taxon>Bacteria</taxon>
        <taxon>Pseudomonadati</taxon>
        <taxon>Pseudomonadota</taxon>
        <taxon>Alphaproteobacteria</taxon>
        <taxon>Micropepsales</taxon>
        <taxon>Micropepsaceae</taxon>
        <taxon>Rhizomicrobium</taxon>
    </lineage>
</organism>
<feature type="binding site" evidence="9">
    <location>
        <position position="88"/>
    </location>
    <ligand>
        <name>Mg(2+)</name>
        <dbReference type="ChEBI" id="CHEBI:18420"/>
        <label>1</label>
    </ligand>
</feature>
<feature type="binding site" evidence="9">
    <location>
        <position position="91"/>
    </location>
    <ligand>
        <name>Mg(2+)</name>
        <dbReference type="ChEBI" id="CHEBI:18420"/>
        <label>2</label>
    </ligand>
</feature>
<keyword evidence="6 9" id="KW-0378">Hydrolase</keyword>
<evidence type="ECO:0000256" key="9">
    <source>
        <dbReference type="HAMAP-Rule" id="MF_02095"/>
    </source>
</evidence>
<dbReference type="PROSITE" id="PS00630">
    <property type="entry name" value="IMP_2"/>
    <property type="match status" value="1"/>
</dbReference>
<dbReference type="Gene3D" id="3.30.540.10">
    <property type="entry name" value="Fructose-1,6-Bisphosphatase, subunit A, domain 1"/>
    <property type="match status" value="1"/>
</dbReference>
<evidence type="ECO:0000256" key="5">
    <source>
        <dbReference type="ARBA" id="ARBA00022723"/>
    </source>
</evidence>
<keyword evidence="7 9" id="KW-0460">Magnesium</keyword>
<dbReference type="EMBL" id="BAAADD010000004">
    <property type="protein sequence ID" value="GAA0568352.1"/>
    <property type="molecule type" value="Genomic_DNA"/>
</dbReference>
<evidence type="ECO:0000313" key="11">
    <source>
        <dbReference type="Proteomes" id="UP001499951"/>
    </source>
</evidence>
<keyword evidence="5 9" id="KW-0479">Metal-binding</keyword>
<sequence>MTNTASPMLKALASIAYDAGAIVLAHYTDEITATRKQDNSPVTAADVEAERFILKRLAQLAPGVPIVAEEEVAAGRIPKVGKRFFLVDPLDGTKEFVSKNGEFTVNIAEIVEGKPVRGVVYAPAKERIFFGETLSGAFAMTAAPGGAPDFAAAHAIEARPAPKDGLTVAISRTHNDKKSEEYLAAYPVKNFIVAGSSLKFCLIAAGEADIYPRHGRTMEWDTAAGHAVLAAAGGSLTTMEGRPFMYGKAGFANPHFVARGA</sequence>
<gene>
    <name evidence="9 10" type="primary">cysQ</name>
    <name evidence="10" type="ORF">GCM10008942_16180</name>
</gene>
<dbReference type="PANTHER" id="PTHR43028:SF5">
    <property type="entry name" value="3'(2'),5'-BISPHOSPHATE NUCLEOTIDASE 1"/>
    <property type="match status" value="1"/>
</dbReference>
<comment type="catalytic activity">
    <reaction evidence="1 9">
        <text>adenosine 3',5'-bisphosphate + H2O = AMP + phosphate</text>
        <dbReference type="Rhea" id="RHEA:10040"/>
        <dbReference type="ChEBI" id="CHEBI:15377"/>
        <dbReference type="ChEBI" id="CHEBI:43474"/>
        <dbReference type="ChEBI" id="CHEBI:58343"/>
        <dbReference type="ChEBI" id="CHEBI:456215"/>
        <dbReference type="EC" id="3.1.3.7"/>
    </reaction>
</comment>
<dbReference type="SUPFAM" id="SSF56655">
    <property type="entry name" value="Carbohydrate phosphatase"/>
    <property type="match status" value="1"/>
</dbReference>
<dbReference type="RefSeq" id="WP_166929933.1">
    <property type="nucleotide sequence ID" value="NZ_BAAADD010000004.1"/>
</dbReference>
<evidence type="ECO:0000256" key="1">
    <source>
        <dbReference type="ARBA" id="ARBA00001625"/>
    </source>
</evidence>
<dbReference type="CDD" id="cd01638">
    <property type="entry name" value="CysQ"/>
    <property type="match status" value="1"/>
</dbReference>
<dbReference type="InterPro" id="IPR020550">
    <property type="entry name" value="Inositol_monophosphatase_CS"/>
</dbReference>
<dbReference type="InterPro" id="IPR050725">
    <property type="entry name" value="CysQ/Inositol_MonoPase"/>
</dbReference>
<keyword evidence="3 9" id="KW-1003">Cell membrane</keyword>
<evidence type="ECO:0000256" key="2">
    <source>
        <dbReference type="ARBA" id="ARBA00005289"/>
    </source>
</evidence>
<feature type="binding site" evidence="9">
    <location>
        <position position="90"/>
    </location>
    <ligand>
        <name>Mg(2+)</name>
        <dbReference type="ChEBI" id="CHEBI:18420"/>
        <label>1</label>
    </ligand>
</feature>
<dbReference type="InterPro" id="IPR020583">
    <property type="entry name" value="Inositol_monoP_metal-BS"/>
</dbReference>
<evidence type="ECO:0000256" key="7">
    <source>
        <dbReference type="ARBA" id="ARBA00022842"/>
    </source>
</evidence>
<feature type="binding site" evidence="9">
    <location>
        <position position="69"/>
    </location>
    <ligand>
        <name>Mg(2+)</name>
        <dbReference type="ChEBI" id="CHEBI:18420"/>
        <label>1</label>
    </ligand>
</feature>
<comment type="function">
    <text evidence="9">Converts adenosine-3',5'-bisphosphate (PAP) to AMP.</text>
</comment>
<evidence type="ECO:0000256" key="8">
    <source>
        <dbReference type="ARBA" id="ARBA00023136"/>
    </source>
</evidence>
<evidence type="ECO:0000256" key="4">
    <source>
        <dbReference type="ARBA" id="ARBA00022519"/>
    </source>
</evidence>
<comment type="subcellular location">
    <subcellularLocation>
        <location evidence="9">Cell inner membrane</location>
        <topology evidence="9">Peripheral membrane protein</topology>
        <orientation evidence="9">Cytoplasmic side</orientation>
    </subcellularLocation>
</comment>
<comment type="cofactor">
    <cofactor evidence="9">
        <name>Mg(2+)</name>
        <dbReference type="ChEBI" id="CHEBI:18420"/>
    </cofactor>
</comment>
<dbReference type="Gene3D" id="3.40.190.80">
    <property type="match status" value="1"/>
</dbReference>
<evidence type="ECO:0000256" key="6">
    <source>
        <dbReference type="ARBA" id="ARBA00022801"/>
    </source>
</evidence>
<keyword evidence="4 9" id="KW-0997">Cell inner membrane</keyword>
<feature type="binding site" evidence="9">
    <location>
        <position position="221"/>
    </location>
    <ligand>
        <name>Mg(2+)</name>
        <dbReference type="ChEBI" id="CHEBI:18420"/>
        <label>2</label>
    </ligand>
</feature>
<keyword evidence="11" id="KW-1185">Reference proteome</keyword>
<dbReference type="PANTHER" id="PTHR43028">
    <property type="entry name" value="3'(2'),5'-BISPHOSPHATE NUCLEOTIDASE 1"/>
    <property type="match status" value="1"/>
</dbReference>
<dbReference type="Proteomes" id="UP001499951">
    <property type="component" value="Unassembled WGS sequence"/>
</dbReference>
<feature type="binding site" evidence="9">
    <location>
        <position position="221"/>
    </location>
    <ligand>
        <name>substrate</name>
    </ligand>
</feature>
<accession>A0ABN1EK67</accession>
<feature type="binding site" evidence="9">
    <location>
        <position position="69"/>
    </location>
    <ligand>
        <name>substrate</name>
    </ligand>
</feature>
<keyword evidence="8 9" id="KW-0472">Membrane</keyword>
<dbReference type="InterPro" id="IPR006240">
    <property type="entry name" value="CysQ"/>
</dbReference>
<name>A0ABN1EK67_9PROT</name>
<comment type="caution">
    <text evidence="10">The sequence shown here is derived from an EMBL/GenBank/DDBJ whole genome shotgun (WGS) entry which is preliminary data.</text>
</comment>
<proteinExistence type="inferred from homology"/>
<dbReference type="Pfam" id="PF00459">
    <property type="entry name" value="Inositol_P"/>
    <property type="match status" value="1"/>
</dbReference>
<reference evidence="10 11" key="1">
    <citation type="journal article" date="2019" name="Int. J. Syst. Evol. Microbiol.">
        <title>The Global Catalogue of Microorganisms (GCM) 10K type strain sequencing project: providing services to taxonomists for standard genome sequencing and annotation.</title>
        <authorList>
            <consortium name="The Broad Institute Genomics Platform"/>
            <consortium name="The Broad Institute Genome Sequencing Center for Infectious Disease"/>
            <person name="Wu L."/>
            <person name="Ma J."/>
        </authorList>
    </citation>
    <scope>NUCLEOTIDE SEQUENCE [LARGE SCALE GENOMIC DNA]</scope>
    <source>
        <strain evidence="10 11">JCM 15089</strain>
    </source>
</reference>
<dbReference type="PRINTS" id="PR00377">
    <property type="entry name" value="IMPHPHTASES"/>
</dbReference>
<dbReference type="EC" id="3.1.3.7" evidence="9"/>
<evidence type="ECO:0000313" key="10">
    <source>
        <dbReference type="EMBL" id="GAA0568352.1"/>
    </source>
</evidence>
<evidence type="ECO:0000256" key="3">
    <source>
        <dbReference type="ARBA" id="ARBA00022475"/>
    </source>
</evidence>
<dbReference type="NCBIfam" id="TIGR01331">
    <property type="entry name" value="bisphos_cysQ"/>
    <property type="match status" value="1"/>
</dbReference>
<dbReference type="HAMAP" id="MF_02095">
    <property type="entry name" value="CysQ"/>
    <property type="match status" value="1"/>
</dbReference>
<protein>
    <recommendedName>
        <fullName evidence="9">3'(2'),5'-bisphosphate nucleotidase CysQ</fullName>
        <ecNumber evidence="9">3.1.3.7</ecNumber>
    </recommendedName>
    <alternativeName>
        <fullName evidence="9">3'(2'),5-bisphosphonucleoside 3'(2')-phosphohydrolase</fullName>
    </alternativeName>
    <alternativeName>
        <fullName evidence="9">3'-phosphoadenosine 5'-phosphate phosphatase</fullName>
        <shortName evidence="9">PAP phosphatase</shortName>
    </alternativeName>
</protein>
<comment type="similarity">
    <text evidence="2 9">Belongs to the inositol monophosphatase superfamily. CysQ family.</text>
</comment>